<dbReference type="RefSeq" id="WP_241570580.1">
    <property type="nucleotide sequence ID" value="NZ_JAKUML010000003.1"/>
</dbReference>
<protein>
    <submittedName>
        <fullName evidence="3">Choice-of-anchor I family protein</fullName>
    </submittedName>
</protein>
<dbReference type="AlphaFoldDB" id="A0A9X1WVI4"/>
<feature type="region of interest" description="Disordered" evidence="1">
    <location>
        <begin position="466"/>
        <end position="485"/>
    </location>
</feature>
<dbReference type="InterPro" id="IPR011045">
    <property type="entry name" value="N2O_reductase_N"/>
</dbReference>
<feature type="domain" description="Choice-of-anchor I" evidence="2">
    <location>
        <begin position="45"/>
        <end position="323"/>
    </location>
</feature>
<reference evidence="3" key="1">
    <citation type="submission" date="2022-02" db="EMBL/GenBank/DDBJ databases">
        <title>Acinetobacter A3.8 sp. nov., isolated from Sediment (Zhairuo Island).</title>
        <authorList>
            <person name="Zheng K."/>
        </authorList>
    </citation>
    <scope>NUCLEOTIDE SEQUENCE</scope>
    <source>
        <strain evidence="3">A3.8</strain>
    </source>
</reference>
<proteinExistence type="predicted"/>
<gene>
    <name evidence="3" type="ORF">MKI79_02245</name>
</gene>
<feature type="compositionally biased region" description="Basic and acidic residues" evidence="1">
    <location>
        <begin position="466"/>
        <end position="481"/>
    </location>
</feature>
<evidence type="ECO:0000313" key="3">
    <source>
        <dbReference type="EMBL" id="MCJ8145740.1"/>
    </source>
</evidence>
<name>A0A9X1WVI4_9GAMM</name>
<dbReference type="NCBIfam" id="NF038117">
    <property type="entry name" value="choice_anch_I"/>
    <property type="match status" value="1"/>
</dbReference>
<evidence type="ECO:0000256" key="1">
    <source>
        <dbReference type="SAM" id="MobiDB-lite"/>
    </source>
</evidence>
<dbReference type="InterPro" id="IPR052956">
    <property type="entry name" value="Mesenchyme-surface_protein"/>
</dbReference>
<dbReference type="InterPro" id="IPR055188">
    <property type="entry name" value="Choice_anch_I"/>
</dbReference>
<sequence>MSLSVSMLFTACNDDDNASEQPEEQTEITPESIELSLLGRYASGVFAESAAEITAFDPESKRIFTVNAKKGLVDVLDGSDMANLTHIGELSARAVLADSEVNSVAAYNGIVALAVQAPTKTDTGLVAFYKASDLSFISSVPVGALPDMVTFSPDGKNVLVANEGEPNDGYTVDPEGSISIIDVTDISKPTVRTADFSSFNDKKAQLIETGVRIYGPNASVAQDLEPEYITISSDSKTAWVTLQENNALAKVDLATATVTDVLPLGFKDHGVAGQGIDASDDGVVNIQTWAGVYGVYMPDAITSYDVDGATYLVTANEGDAREWISDEDAYYNGDTSKGFMDELRMKHLVHKDGFARRLGDDMPAQLNALAKGAKLDSSVFGYCGNTCRDDENLGRLNIIWNMGYLKNTDGTPILDDNGYMTYNKLYSFGGRSFSIWDEHGVQVWDSGDQIEKKIAELHPELFNSDHESVAVKDRSDNKGPEPEGVTVGKIGEKTFVFVGLERVGGVIVYDVSNPKAPEFIQYINTRKVDATEERHENGEAGDLGPEGLTFVSGKKSPTGIPLLIVGNEVSGTTAVYQITLK</sequence>
<dbReference type="PANTHER" id="PTHR46928">
    <property type="entry name" value="MESENCHYME-SPECIFIC CELL SURFACE GLYCOPROTEIN"/>
    <property type="match status" value="1"/>
</dbReference>
<dbReference type="Pfam" id="PF22494">
    <property type="entry name" value="choice_anch_I"/>
    <property type="match status" value="2"/>
</dbReference>
<dbReference type="Gene3D" id="2.130.10.10">
    <property type="entry name" value="YVTN repeat-like/Quinoprotein amine dehydrogenase"/>
    <property type="match status" value="1"/>
</dbReference>
<organism evidence="3 4">
    <name type="scientific">Acinetobacter sedimenti</name>
    <dbReference type="NCBI Taxonomy" id="2919922"/>
    <lineage>
        <taxon>Bacteria</taxon>
        <taxon>Pseudomonadati</taxon>
        <taxon>Pseudomonadota</taxon>
        <taxon>Gammaproteobacteria</taxon>
        <taxon>Moraxellales</taxon>
        <taxon>Moraxellaceae</taxon>
        <taxon>Acinetobacter</taxon>
    </lineage>
</organism>
<evidence type="ECO:0000313" key="4">
    <source>
        <dbReference type="Proteomes" id="UP001139701"/>
    </source>
</evidence>
<dbReference type="InterPro" id="IPR015943">
    <property type="entry name" value="WD40/YVTN_repeat-like_dom_sf"/>
</dbReference>
<dbReference type="PANTHER" id="PTHR46928:SF1">
    <property type="entry name" value="MESENCHYME-SPECIFIC CELL SURFACE GLYCOPROTEIN"/>
    <property type="match status" value="1"/>
</dbReference>
<dbReference type="SUPFAM" id="SSF50974">
    <property type="entry name" value="Nitrous oxide reductase, N-terminal domain"/>
    <property type="match status" value="1"/>
</dbReference>
<accession>A0A9X1WVI4</accession>
<keyword evidence="4" id="KW-1185">Reference proteome</keyword>
<evidence type="ECO:0000259" key="2">
    <source>
        <dbReference type="Pfam" id="PF22494"/>
    </source>
</evidence>
<feature type="domain" description="Choice-of-anchor I" evidence="2">
    <location>
        <begin position="372"/>
        <end position="578"/>
    </location>
</feature>
<dbReference type="Proteomes" id="UP001139701">
    <property type="component" value="Unassembled WGS sequence"/>
</dbReference>
<dbReference type="EMBL" id="JAKUML010000003">
    <property type="protein sequence ID" value="MCJ8145740.1"/>
    <property type="molecule type" value="Genomic_DNA"/>
</dbReference>
<comment type="caution">
    <text evidence="3">The sequence shown here is derived from an EMBL/GenBank/DDBJ whole genome shotgun (WGS) entry which is preliminary data.</text>
</comment>